<evidence type="ECO:0000313" key="3">
    <source>
        <dbReference type="Proteomes" id="UP000185669"/>
    </source>
</evidence>
<organism evidence="2 3">
    <name type="scientific">Halanaerobium kushneri</name>
    <dbReference type="NCBI Taxonomy" id="56779"/>
    <lineage>
        <taxon>Bacteria</taxon>
        <taxon>Bacillati</taxon>
        <taxon>Bacillota</taxon>
        <taxon>Clostridia</taxon>
        <taxon>Halanaerobiales</taxon>
        <taxon>Halanaerobiaceae</taxon>
        <taxon>Halanaerobium</taxon>
    </lineage>
</organism>
<feature type="coiled-coil region" evidence="1">
    <location>
        <begin position="268"/>
        <end position="295"/>
    </location>
</feature>
<dbReference type="Proteomes" id="UP000185669">
    <property type="component" value="Unassembled WGS sequence"/>
</dbReference>
<reference evidence="3" key="1">
    <citation type="submission" date="2017-01" db="EMBL/GenBank/DDBJ databases">
        <authorList>
            <person name="Varghese N."/>
            <person name="Submissions S."/>
        </authorList>
    </citation>
    <scope>NUCLEOTIDE SEQUENCE [LARGE SCALE GENOMIC DNA]</scope>
    <source>
        <strain evidence="3">ATCC 700103</strain>
    </source>
</reference>
<dbReference type="AlphaFoldDB" id="A0A1N6WN42"/>
<dbReference type="OrthoDB" id="2112497at2"/>
<sequence length="377" mass="43871">MSSQLKKAIIDHDLDKVESFLEELKQQENFSLASLINDLLELMLMECSLRYGSFHFVKMSLFLREFSLKNYFSRQTELKIARVVLLGLAERHFINLEANNGGYKEEKINQKTYDKLNEEINQGNTHNAFYYALGILEKEPEKLKEFLLNLGMERIPDSLGHSVSCFFPVMRDIVSHSQDISATAILSYVMYLSRYSYQNKYNSSQPERKDLSQTELEDLGLKAASGSGIVNLHHMITYYTFSMLEDGSFYQQLPPYSILENYFGNKNIDQSRLELAEVNNEKTEVAENYQQFKDNFSLDNYQVNLSFLFSSLDNNYQETVNYLHSLYAEYYNSHWNPHYYTGLYCALGIYKSKKIADKKVKKMAVIQAVEYFASNVL</sequence>
<name>A0A1N6WN42_9FIRM</name>
<evidence type="ECO:0000256" key="1">
    <source>
        <dbReference type="SAM" id="Coils"/>
    </source>
</evidence>
<proteinExistence type="predicted"/>
<dbReference type="EMBL" id="FTNC01000010">
    <property type="protein sequence ID" value="SIQ91513.1"/>
    <property type="molecule type" value="Genomic_DNA"/>
</dbReference>
<dbReference type="RefSeq" id="WP_076544863.1">
    <property type="nucleotide sequence ID" value="NZ_FTNC01000010.1"/>
</dbReference>
<keyword evidence="1" id="KW-0175">Coiled coil</keyword>
<gene>
    <name evidence="2" type="ORF">SAMN05421834_11014</name>
</gene>
<evidence type="ECO:0000313" key="2">
    <source>
        <dbReference type="EMBL" id="SIQ91513.1"/>
    </source>
</evidence>
<keyword evidence="3" id="KW-1185">Reference proteome</keyword>
<protein>
    <submittedName>
        <fullName evidence="2">Uncharacterized protein</fullName>
    </submittedName>
</protein>
<accession>A0A1N6WN42</accession>